<dbReference type="SMART" id="SM00060">
    <property type="entry name" value="FN3"/>
    <property type="match status" value="1"/>
</dbReference>
<reference evidence="7" key="1">
    <citation type="submission" date="2020-05" db="EMBL/GenBank/DDBJ databases">
        <authorList>
            <person name="Chiriac C."/>
            <person name="Salcher M."/>
            <person name="Ghai R."/>
            <person name="Kavagutti S V."/>
        </authorList>
    </citation>
    <scope>NUCLEOTIDE SEQUENCE</scope>
</reference>
<dbReference type="InterPro" id="IPR015500">
    <property type="entry name" value="Peptidase_S8_subtilisin-rel"/>
</dbReference>
<dbReference type="PROSITE" id="PS00136">
    <property type="entry name" value="SUBTILASE_ASP"/>
    <property type="match status" value="1"/>
</dbReference>
<dbReference type="AlphaFoldDB" id="A0A6J7JZD0"/>
<accession>A0A6J7JZD0</accession>
<evidence type="ECO:0000313" key="7">
    <source>
        <dbReference type="EMBL" id="CAB4948605.1"/>
    </source>
</evidence>
<dbReference type="EMBL" id="CAFBNO010000005">
    <property type="protein sequence ID" value="CAB4948605.1"/>
    <property type="molecule type" value="Genomic_DNA"/>
</dbReference>
<dbReference type="GO" id="GO:0006508">
    <property type="term" value="P:proteolysis"/>
    <property type="evidence" value="ECO:0007669"/>
    <property type="project" value="UniProtKB-KW"/>
</dbReference>
<organism evidence="7">
    <name type="scientific">freshwater metagenome</name>
    <dbReference type="NCBI Taxonomy" id="449393"/>
    <lineage>
        <taxon>unclassified sequences</taxon>
        <taxon>metagenomes</taxon>
        <taxon>ecological metagenomes</taxon>
    </lineage>
</organism>
<keyword evidence="4" id="KW-0720">Serine protease</keyword>
<evidence type="ECO:0000256" key="2">
    <source>
        <dbReference type="ARBA" id="ARBA00022670"/>
    </source>
</evidence>
<evidence type="ECO:0000256" key="4">
    <source>
        <dbReference type="ARBA" id="ARBA00022825"/>
    </source>
</evidence>
<dbReference type="InterPro" id="IPR022398">
    <property type="entry name" value="Peptidase_S8_His-AS"/>
</dbReference>
<feature type="compositionally biased region" description="Polar residues" evidence="5">
    <location>
        <begin position="410"/>
        <end position="425"/>
    </location>
</feature>
<name>A0A6J7JZD0_9ZZZZ</name>
<dbReference type="InterPro" id="IPR013783">
    <property type="entry name" value="Ig-like_fold"/>
</dbReference>
<evidence type="ECO:0000256" key="3">
    <source>
        <dbReference type="ARBA" id="ARBA00022801"/>
    </source>
</evidence>
<dbReference type="InterPro" id="IPR023828">
    <property type="entry name" value="Peptidase_S8_Ser-AS"/>
</dbReference>
<dbReference type="PROSITE" id="PS00137">
    <property type="entry name" value="SUBTILASE_HIS"/>
    <property type="match status" value="1"/>
</dbReference>
<dbReference type="SUPFAM" id="SSF52743">
    <property type="entry name" value="Subtilisin-like"/>
    <property type="match status" value="1"/>
</dbReference>
<keyword evidence="2" id="KW-0645">Protease</keyword>
<dbReference type="InterPro" id="IPR000209">
    <property type="entry name" value="Peptidase_S8/S53_dom"/>
</dbReference>
<dbReference type="Gene3D" id="3.40.50.200">
    <property type="entry name" value="Peptidase S8/S53 domain"/>
    <property type="match status" value="1"/>
</dbReference>
<dbReference type="PRINTS" id="PR00723">
    <property type="entry name" value="SUBTILISIN"/>
</dbReference>
<dbReference type="InterPro" id="IPR023827">
    <property type="entry name" value="Peptidase_S8_Asp-AS"/>
</dbReference>
<evidence type="ECO:0000259" key="6">
    <source>
        <dbReference type="SMART" id="SM00060"/>
    </source>
</evidence>
<dbReference type="InterPro" id="IPR036852">
    <property type="entry name" value="Peptidase_S8/S53_dom_sf"/>
</dbReference>
<dbReference type="Pfam" id="PF00082">
    <property type="entry name" value="Peptidase_S8"/>
    <property type="match status" value="1"/>
</dbReference>
<dbReference type="InterPro" id="IPR036116">
    <property type="entry name" value="FN3_sf"/>
</dbReference>
<dbReference type="InterPro" id="IPR050131">
    <property type="entry name" value="Peptidase_S8_subtilisin-like"/>
</dbReference>
<dbReference type="PROSITE" id="PS51892">
    <property type="entry name" value="SUBTILASE"/>
    <property type="match status" value="1"/>
</dbReference>
<feature type="region of interest" description="Disordered" evidence="5">
    <location>
        <begin position="406"/>
        <end position="425"/>
    </location>
</feature>
<dbReference type="Gene3D" id="2.60.40.10">
    <property type="entry name" value="Immunoglobulins"/>
    <property type="match status" value="2"/>
</dbReference>
<feature type="domain" description="Fibronectin type-III" evidence="6">
    <location>
        <begin position="144"/>
        <end position="327"/>
    </location>
</feature>
<dbReference type="GO" id="GO:0004252">
    <property type="term" value="F:serine-type endopeptidase activity"/>
    <property type="evidence" value="ECO:0007669"/>
    <property type="project" value="InterPro"/>
</dbReference>
<dbReference type="PROSITE" id="PS00138">
    <property type="entry name" value="SUBTILASE_SER"/>
    <property type="match status" value="1"/>
</dbReference>
<sequence>MKKLGVVTALALALSALGLGQQSFAASTSTSVSASTKDVVGLMIKYRPGVSPLAPNGEVTGENFAGASLRGLHGIGGGVEAVSFESAMTRAEASVLAANLERDSRVESVSLDHQIGGTAYSQRNSGRQQLALALGAVIKAASSPAKVSITDSWRASAPTAPRVKISWTPPKSLYGAKLIGFQIWTSVNGAKFTLTQMVNKSTTRSIYVSAGLRAGYSSRAFVKAVTKAGLAVKIGLPSKIVSVVPTSAPAAPSITGYFENVISKPKWSALSASQRGGLPVTYTATATASSSPSVTCITNSNTCQLPGLVAGINYAITVTAANSRGSSVSPSVLRPSDERFYDQWYLFGDYGINAPAAWAMRTQNPAPNQVVVAVLDTGITSHSDLNAAVAGISGYDFVSLGGNDGDGWDSNPTDSGDFTSDPTSTSSWHGTHVTGLIAAAANGQGIVGVAPGVKIQAVRVLGATGGRESDLYAAITWASGGIVPNAPINTTPAKVINISMGTTTYTPCDQMVQSAITAALARGVTIVTSAGNGDAQGNPIDAMQSYPGDCHGNITVGATGAGGDATYFSNNGLGVDISAPGGDDQVRAGTSNQAQGMIISTLNAGTRAPGAENFAYDEGTSMASPLVAGAAALLYEKSSTMTPALVWQYLQAGVKKFATGTQCALTAKTVNQMCGIGILDVAKTLAAVK</sequence>
<dbReference type="InterPro" id="IPR003961">
    <property type="entry name" value="FN3_dom"/>
</dbReference>
<gene>
    <name evidence="7" type="ORF">UFOPK3837_00278</name>
</gene>
<proteinExistence type="inferred from homology"/>
<evidence type="ECO:0000256" key="5">
    <source>
        <dbReference type="SAM" id="MobiDB-lite"/>
    </source>
</evidence>
<dbReference type="PANTHER" id="PTHR43806:SF11">
    <property type="entry name" value="CEREVISIN-RELATED"/>
    <property type="match status" value="1"/>
</dbReference>
<evidence type="ECO:0000256" key="1">
    <source>
        <dbReference type="ARBA" id="ARBA00011073"/>
    </source>
</evidence>
<keyword evidence="3" id="KW-0378">Hydrolase</keyword>
<protein>
    <submittedName>
        <fullName evidence="7">Unannotated protein</fullName>
    </submittedName>
</protein>
<dbReference type="PANTHER" id="PTHR43806">
    <property type="entry name" value="PEPTIDASE S8"/>
    <property type="match status" value="1"/>
</dbReference>
<dbReference type="SUPFAM" id="SSF49265">
    <property type="entry name" value="Fibronectin type III"/>
    <property type="match status" value="1"/>
</dbReference>
<comment type="similarity">
    <text evidence="1">Belongs to the peptidase S8 family.</text>
</comment>